<sequence>MDTAKQRDRASVFGHVLGVGLEAWSGKLRDSSLPGAVKGAGVGARPQAPVAEQVMRKAFNPTPVAGTVREPNHLAEAHRYITGEAAQHIARLALAALATARGLDVLLARAEPKPPPAPPLLLALLADVVDLPRGLQLQLLPKPPPLETQLPPPVHSNWGLRSPVPAPTARTAATRNAGAENAPGGSGPAGVGFGNNTRAAATLTCTGGSRPDIATAKEDATWTYYVYSPYIRYVVLSTSVGHYSCQKTPLPYCYNLLLQHGES</sequence>
<evidence type="ECO:0000313" key="2">
    <source>
        <dbReference type="EMBL" id="KZP30656.1"/>
    </source>
</evidence>
<accession>A0A166TIS1</accession>
<reference evidence="2 3" key="1">
    <citation type="journal article" date="2016" name="Mol. Biol. Evol.">
        <title>Comparative Genomics of Early-Diverging Mushroom-Forming Fungi Provides Insights into the Origins of Lignocellulose Decay Capabilities.</title>
        <authorList>
            <person name="Nagy L.G."/>
            <person name="Riley R."/>
            <person name="Tritt A."/>
            <person name="Adam C."/>
            <person name="Daum C."/>
            <person name="Floudas D."/>
            <person name="Sun H."/>
            <person name="Yadav J.S."/>
            <person name="Pangilinan J."/>
            <person name="Larsson K.H."/>
            <person name="Matsuura K."/>
            <person name="Barry K."/>
            <person name="Labutti K."/>
            <person name="Kuo R."/>
            <person name="Ohm R.A."/>
            <person name="Bhattacharya S.S."/>
            <person name="Shirouzu T."/>
            <person name="Yoshinaga Y."/>
            <person name="Martin F.M."/>
            <person name="Grigoriev I.V."/>
            <person name="Hibbett D.S."/>
        </authorList>
    </citation>
    <scope>NUCLEOTIDE SEQUENCE [LARGE SCALE GENOMIC DNA]</scope>
    <source>
        <strain evidence="2 3">CBS 109695</strain>
    </source>
</reference>
<dbReference type="Proteomes" id="UP000076532">
    <property type="component" value="Unassembled WGS sequence"/>
</dbReference>
<dbReference type="EMBL" id="KV417492">
    <property type="protein sequence ID" value="KZP30656.1"/>
    <property type="molecule type" value="Genomic_DNA"/>
</dbReference>
<gene>
    <name evidence="2" type="ORF">FIBSPDRAFT_883801</name>
</gene>
<evidence type="ECO:0000313" key="3">
    <source>
        <dbReference type="Proteomes" id="UP000076532"/>
    </source>
</evidence>
<feature type="region of interest" description="Disordered" evidence="1">
    <location>
        <begin position="161"/>
        <end position="191"/>
    </location>
</feature>
<proteinExistence type="predicted"/>
<organism evidence="2 3">
    <name type="scientific">Athelia psychrophila</name>
    <dbReference type="NCBI Taxonomy" id="1759441"/>
    <lineage>
        <taxon>Eukaryota</taxon>
        <taxon>Fungi</taxon>
        <taxon>Dikarya</taxon>
        <taxon>Basidiomycota</taxon>
        <taxon>Agaricomycotina</taxon>
        <taxon>Agaricomycetes</taxon>
        <taxon>Agaricomycetidae</taxon>
        <taxon>Atheliales</taxon>
        <taxon>Atheliaceae</taxon>
        <taxon>Athelia</taxon>
    </lineage>
</organism>
<name>A0A166TIS1_9AGAM</name>
<dbReference type="AlphaFoldDB" id="A0A166TIS1"/>
<evidence type="ECO:0000256" key="1">
    <source>
        <dbReference type="SAM" id="MobiDB-lite"/>
    </source>
</evidence>
<protein>
    <submittedName>
        <fullName evidence="2">Uncharacterized protein</fullName>
    </submittedName>
</protein>
<keyword evidence="3" id="KW-1185">Reference proteome</keyword>
<feature type="compositionally biased region" description="Low complexity" evidence="1">
    <location>
        <begin position="167"/>
        <end position="183"/>
    </location>
</feature>